<keyword evidence="3" id="KW-1185">Reference proteome</keyword>
<proteinExistence type="predicted"/>
<organism evidence="2 3">
    <name type="scientific">Pythium oligandrum</name>
    <name type="common">Mycoparasitic fungus</name>
    <dbReference type="NCBI Taxonomy" id="41045"/>
    <lineage>
        <taxon>Eukaryota</taxon>
        <taxon>Sar</taxon>
        <taxon>Stramenopiles</taxon>
        <taxon>Oomycota</taxon>
        <taxon>Peronosporomycetes</taxon>
        <taxon>Pythiales</taxon>
        <taxon>Pythiaceae</taxon>
        <taxon>Pythium</taxon>
    </lineage>
</organism>
<name>A0A8K1CRI2_PYTOL</name>
<dbReference type="AlphaFoldDB" id="A0A8K1CRI2"/>
<dbReference type="EMBL" id="SPLM01000004">
    <property type="protein sequence ID" value="TMW67653.1"/>
    <property type="molecule type" value="Genomic_DNA"/>
</dbReference>
<evidence type="ECO:0000313" key="3">
    <source>
        <dbReference type="Proteomes" id="UP000794436"/>
    </source>
</evidence>
<dbReference type="OrthoDB" id="182479at2759"/>
<accession>A0A8K1CRI2</accession>
<feature type="compositionally biased region" description="Basic residues" evidence="1">
    <location>
        <begin position="46"/>
        <end position="55"/>
    </location>
</feature>
<evidence type="ECO:0000256" key="1">
    <source>
        <dbReference type="SAM" id="MobiDB-lite"/>
    </source>
</evidence>
<protein>
    <recommendedName>
        <fullName evidence="4">BZIP domain-containing protein</fullName>
    </recommendedName>
</protein>
<reference evidence="2" key="1">
    <citation type="submission" date="2019-03" db="EMBL/GenBank/DDBJ databases">
        <title>Long read genome sequence of the mycoparasitic Pythium oligandrum ATCC 38472 isolated from sugarbeet rhizosphere.</title>
        <authorList>
            <person name="Gaulin E."/>
        </authorList>
    </citation>
    <scope>NUCLEOTIDE SEQUENCE</scope>
    <source>
        <strain evidence="2">ATCC 38472_TT</strain>
    </source>
</reference>
<evidence type="ECO:0000313" key="2">
    <source>
        <dbReference type="EMBL" id="TMW67653.1"/>
    </source>
</evidence>
<sequence length="316" mass="35542">MTDDASGRRYQLILPRSSTAPRDELLYPTPGQMLDAGPRTATSSQRGRKFRERRRQHMEELEQQVGRLQQQVARAETARVIAHEKALRRRHSASNSSLIRLVREYYTLFQYGFRDAPTYPSDPNGHNSEYKECFLRSIMSEDIVTGDLVGIEAALMQWRFFTFTNANLRVEIKHVDIHGPEEDPSVEISSVMHFITQPTTLILTFPGAEADPELMEKFSSVHLAVPVLTRFQFTPEGTISYEEVNADIISGYRDAGFSLTDISKLMKYSAISAKSTMHRDTILDSNADESIVEAIVRVTDGGIAASCGGIDGIHRQ</sequence>
<evidence type="ECO:0008006" key="4">
    <source>
        <dbReference type="Google" id="ProtNLM"/>
    </source>
</evidence>
<gene>
    <name evidence="2" type="ORF">Poli38472_011273</name>
</gene>
<dbReference type="Proteomes" id="UP000794436">
    <property type="component" value="Unassembled WGS sequence"/>
</dbReference>
<feature type="region of interest" description="Disordered" evidence="1">
    <location>
        <begin position="1"/>
        <end position="55"/>
    </location>
</feature>
<comment type="caution">
    <text evidence="2">The sequence shown here is derived from an EMBL/GenBank/DDBJ whole genome shotgun (WGS) entry which is preliminary data.</text>
</comment>